<sequence length="136" mass="15384">MRPDTSSWVWSMSVTYKAEATEPSGAEEGNQRSTLIIVQSGGTVAARISLLHQCVTIPTQAMSLDVPCAKRCIEEERISIKHLHTISYVYFPGTNPPACSRSYWQKQSIQYEKYMTSLLPIYSHLLLFECTNAFIF</sequence>
<evidence type="ECO:0000313" key="1">
    <source>
        <dbReference type="EMBL" id="CCA26148.1"/>
    </source>
</evidence>
<protein>
    <submittedName>
        <fullName evidence="1">AlNc14C351G10907 protein</fullName>
    </submittedName>
</protein>
<accession>F0WXF6</accession>
<gene>
    <name evidence="1" type="primary">AlNc14C351G10907</name>
    <name evidence="1" type="ORF">ALNC14_122920</name>
</gene>
<name>F0WXF6_9STRA</name>
<dbReference type="EMBL" id="FR824396">
    <property type="protein sequence ID" value="CCA26148.1"/>
    <property type="molecule type" value="Genomic_DNA"/>
</dbReference>
<dbReference type="HOGENOM" id="CLU_1996824_0_0_1"/>
<dbReference type="AlphaFoldDB" id="F0WXF6"/>
<reference evidence="1" key="2">
    <citation type="submission" date="2011-02" db="EMBL/GenBank/DDBJ databases">
        <authorList>
            <person name="MacLean D."/>
        </authorList>
    </citation>
    <scope>NUCLEOTIDE SEQUENCE</scope>
</reference>
<proteinExistence type="predicted"/>
<organism evidence="1">
    <name type="scientific">Albugo laibachii Nc14</name>
    <dbReference type="NCBI Taxonomy" id="890382"/>
    <lineage>
        <taxon>Eukaryota</taxon>
        <taxon>Sar</taxon>
        <taxon>Stramenopiles</taxon>
        <taxon>Oomycota</taxon>
        <taxon>Peronosporomycetes</taxon>
        <taxon>Albuginales</taxon>
        <taxon>Albuginaceae</taxon>
        <taxon>Albugo</taxon>
    </lineage>
</organism>
<reference evidence="1" key="1">
    <citation type="journal article" date="2011" name="PLoS Biol.">
        <title>Gene gain and loss during evolution of obligate parasitism in the white rust pathogen of Arabidopsis thaliana.</title>
        <authorList>
            <person name="Kemen E."/>
            <person name="Gardiner A."/>
            <person name="Schultz-Larsen T."/>
            <person name="Kemen A.C."/>
            <person name="Balmuth A.L."/>
            <person name="Robert-Seilaniantz A."/>
            <person name="Bailey K."/>
            <person name="Holub E."/>
            <person name="Studholme D.J."/>
            <person name="Maclean D."/>
            <person name="Jones J.D."/>
        </authorList>
    </citation>
    <scope>NUCLEOTIDE SEQUENCE</scope>
</reference>